<evidence type="ECO:0000256" key="2">
    <source>
        <dbReference type="SAM" id="Phobius"/>
    </source>
</evidence>
<keyword evidence="2" id="KW-1133">Transmembrane helix</keyword>
<gene>
    <name evidence="3" type="ORF">HNY73_004684</name>
</gene>
<proteinExistence type="predicted"/>
<dbReference type="EMBL" id="JABXBU010000003">
    <property type="protein sequence ID" value="KAF8793164.1"/>
    <property type="molecule type" value="Genomic_DNA"/>
</dbReference>
<name>A0A8T0FPQ8_ARGBR</name>
<sequence>MEWEAVYHRGADGLGGRGLRGADGLGGNFSSSTGESTGSAPTIVKTVVAKVTSSKPKEPTNARRTKKAVRRIEIFWSYILRTAFLVLLALVGSFGLEEVTFATTVFTIVGAEPVDSPVEEEKFPPNPSAPRSPRPPSPSAPRCKQLPTPWARHLQRDLKKTHKNPSFIYHQHIADTTFGKTAFELFHMMTNDMISYTETETNRNAAQKKGHSFEVNQSDIEKFLGNLFY</sequence>
<comment type="caution">
    <text evidence="3">The sequence shown here is derived from an EMBL/GenBank/DDBJ whole genome shotgun (WGS) entry which is preliminary data.</text>
</comment>
<keyword evidence="2" id="KW-0812">Transmembrane</keyword>
<evidence type="ECO:0000313" key="3">
    <source>
        <dbReference type="EMBL" id="KAF8793164.1"/>
    </source>
</evidence>
<evidence type="ECO:0000313" key="4">
    <source>
        <dbReference type="Proteomes" id="UP000807504"/>
    </source>
</evidence>
<feature type="transmembrane region" description="Helical" evidence="2">
    <location>
        <begin position="74"/>
        <end position="96"/>
    </location>
</feature>
<organism evidence="3 4">
    <name type="scientific">Argiope bruennichi</name>
    <name type="common">Wasp spider</name>
    <name type="synonym">Aranea bruennichi</name>
    <dbReference type="NCBI Taxonomy" id="94029"/>
    <lineage>
        <taxon>Eukaryota</taxon>
        <taxon>Metazoa</taxon>
        <taxon>Ecdysozoa</taxon>
        <taxon>Arthropoda</taxon>
        <taxon>Chelicerata</taxon>
        <taxon>Arachnida</taxon>
        <taxon>Araneae</taxon>
        <taxon>Araneomorphae</taxon>
        <taxon>Entelegynae</taxon>
        <taxon>Araneoidea</taxon>
        <taxon>Araneidae</taxon>
        <taxon>Argiope</taxon>
    </lineage>
</organism>
<feature type="compositionally biased region" description="Pro residues" evidence="1">
    <location>
        <begin position="124"/>
        <end position="139"/>
    </location>
</feature>
<feature type="region of interest" description="Disordered" evidence="1">
    <location>
        <begin position="116"/>
        <end position="146"/>
    </location>
</feature>
<reference evidence="3" key="1">
    <citation type="journal article" date="2020" name="bioRxiv">
        <title>Chromosome-level reference genome of the European wasp spider Argiope bruennichi: a resource for studies on range expansion and evolutionary adaptation.</title>
        <authorList>
            <person name="Sheffer M.M."/>
            <person name="Hoppe A."/>
            <person name="Krehenwinkel H."/>
            <person name="Uhl G."/>
            <person name="Kuss A.W."/>
            <person name="Jensen L."/>
            <person name="Jensen C."/>
            <person name="Gillespie R.G."/>
            <person name="Hoff K.J."/>
            <person name="Prost S."/>
        </authorList>
    </citation>
    <scope>NUCLEOTIDE SEQUENCE</scope>
</reference>
<keyword evidence="4" id="KW-1185">Reference proteome</keyword>
<reference evidence="3" key="2">
    <citation type="submission" date="2020-06" db="EMBL/GenBank/DDBJ databases">
        <authorList>
            <person name="Sheffer M."/>
        </authorList>
    </citation>
    <scope>NUCLEOTIDE SEQUENCE</scope>
</reference>
<dbReference type="Proteomes" id="UP000807504">
    <property type="component" value="Unassembled WGS sequence"/>
</dbReference>
<keyword evidence="2" id="KW-0472">Membrane</keyword>
<protein>
    <submittedName>
        <fullName evidence="3">Uncharacterized protein</fullName>
    </submittedName>
</protein>
<dbReference type="AlphaFoldDB" id="A0A8T0FPQ8"/>
<accession>A0A8T0FPQ8</accession>
<evidence type="ECO:0000256" key="1">
    <source>
        <dbReference type="SAM" id="MobiDB-lite"/>
    </source>
</evidence>